<dbReference type="PANTHER" id="PTHR48207">
    <property type="entry name" value="SUCCINATE--HYDROXYMETHYLGLUTARATE COA-TRANSFERASE"/>
    <property type="match status" value="1"/>
</dbReference>
<dbReference type="InterPro" id="IPR044855">
    <property type="entry name" value="CoA-Trfase_III_dom3_sf"/>
</dbReference>
<gene>
    <name evidence="2" type="ORF">RWH43_05000</name>
</gene>
<dbReference type="InterPro" id="IPR023606">
    <property type="entry name" value="CoA-Trfase_III_dom_1_sf"/>
</dbReference>
<dbReference type="Pfam" id="PF02515">
    <property type="entry name" value="CoA_transf_3"/>
    <property type="match status" value="1"/>
</dbReference>
<reference evidence="2 3" key="1">
    <citation type="submission" date="2023-09" db="EMBL/GenBank/DDBJ databases">
        <title>Microbacterium fusihabitans sp. nov., Microbacterium phycihabitans sp. nov., and Microbacterium cervinum sp. nov., isolated from dried seaweeds of beach.</title>
        <authorList>
            <person name="Lee S.D."/>
        </authorList>
    </citation>
    <scope>NUCLEOTIDE SEQUENCE [LARGE SCALE GENOMIC DNA]</scope>
    <source>
        <strain evidence="2 3">KSW2-21</strain>
    </source>
</reference>
<proteinExistence type="predicted"/>
<dbReference type="RefSeq" id="WP_316000829.1">
    <property type="nucleotide sequence ID" value="NZ_JAWDIU010000001.1"/>
</dbReference>
<name>A0ABU3RTM2_9MICO</name>
<comment type="caution">
    <text evidence="2">The sequence shown here is derived from an EMBL/GenBank/DDBJ whole genome shotgun (WGS) entry which is preliminary data.</text>
</comment>
<sequence>MTQHTDATTTPSASGPLSGVKVLDLSRFIAGPLCAQILADFGAEVVKVERPSGEDSRHHGPYWQGESIYMFLYHRNKQAATLDTRHPKALGILEDLVRWADVVVENFRPGTIDKMGIGYERMKELNPDIILVSISGFGQTGPDSERALFDAISQASSGLMSMTGEPDSKPTLSGTYIADYTTGYQGAIGAMAALMHRDRTGEGQLVDIASFDTMFSALGTRLIAELMLGMEMPRSGSRDLLTAPVNVYEAADGPIYIQAGTASLFPKLCRAMDRDDLAADERYATVEGRMADQETLEAIIQQWSGGLERDDISARLDAVGVPYAKVASVREVAASPQIAARDMIVEAEHPVHGTIRMPGNPIHMEKTPPVVRKAPPSVGEDNDHVYRDILGFDENEVARLRAEGAI</sequence>
<evidence type="ECO:0000256" key="1">
    <source>
        <dbReference type="ARBA" id="ARBA00022679"/>
    </source>
</evidence>
<evidence type="ECO:0000313" key="2">
    <source>
        <dbReference type="EMBL" id="MDU0326112.1"/>
    </source>
</evidence>
<accession>A0ABU3RTM2</accession>
<evidence type="ECO:0000313" key="3">
    <source>
        <dbReference type="Proteomes" id="UP001256673"/>
    </source>
</evidence>
<dbReference type="InterPro" id="IPR050483">
    <property type="entry name" value="CoA-transferase_III_domain"/>
</dbReference>
<dbReference type="PANTHER" id="PTHR48207:SF3">
    <property type="entry name" value="SUCCINATE--HYDROXYMETHYLGLUTARATE COA-TRANSFERASE"/>
    <property type="match status" value="1"/>
</dbReference>
<keyword evidence="1 2" id="KW-0808">Transferase</keyword>
<dbReference type="InterPro" id="IPR003673">
    <property type="entry name" value="CoA-Trfase_fam_III"/>
</dbReference>
<keyword evidence="3" id="KW-1185">Reference proteome</keyword>
<dbReference type="Gene3D" id="3.40.50.10540">
    <property type="entry name" value="Crotonobetainyl-coa:carnitine coa-transferase, domain 1"/>
    <property type="match status" value="1"/>
</dbReference>
<dbReference type="Proteomes" id="UP001256673">
    <property type="component" value="Unassembled WGS sequence"/>
</dbReference>
<organism evidence="2 3">
    <name type="scientific">Microbacterium algihabitans</name>
    <dbReference type="NCBI Taxonomy" id="3075992"/>
    <lineage>
        <taxon>Bacteria</taxon>
        <taxon>Bacillati</taxon>
        <taxon>Actinomycetota</taxon>
        <taxon>Actinomycetes</taxon>
        <taxon>Micrococcales</taxon>
        <taxon>Microbacteriaceae</taxon>
        <taxon>Microbacterium</taxon>
    </lineage>
</organism>
<dbReference type="EC" id="2.8.3.-" evidence="2"/>
<dbReference type="EMBL" id="JAWDIU010000001">
    <property type="protein sequence ID" value="MDU0326112.1"/>
    <property type="molecule type" value="Genomic_DNA"/>
</dbReference>
<protein>
    <submittedName>
        <fullName evidence="2">CoA transferase</fullName>
        <ecNumber evidence="2">2.8.3.-</ecNumber>
    </submittedName>
</protein>
<dbReference type="Gene3D" id="3.30.1540.10">
    <property type="entry name" value="formyl-coa transferase, domain 3"/>
    <property type="match status" value="1"/>
</dbReference>
<dbReference type="SUPFAM" id="SSF89796">
    <property type="entry name" value="CoA-transferase family III (CaiB/BaiF)"/>
    <property type="match status" value="1"/>
</dbReference>
<dbReference type="GO" id="GO:0016740">
    <property type="term" value="F:transferase activity"/>
    <property type="evidence" value="ECO:0007669"/>
    <property type="project" value="UniProtKB-KW"/>
</dbReference>